<proteinExistence type="predicted"/>
<gene>
    <name evidence="2" type="ORF">GCG54_00013302</name>
</gene>
<feature type="region of interest" description="Disordered" evidence="1">
    <location>
        <begin position="1"/>
        <end position="35"/>
    </location>
</feature>
<protein>
    <submittedName>
        <fullName evidence="2">Uncharacterized protein</fullName>
    </submittedName>
</protein>
<keyword evidence="3" id="KW-1185">Reference proteome</keyword>
<evidence type="ECO:0000256" key="1">
    <source>
        <dbReference type="SAM" id="MobiDB-lite"/>
    </source>
</evidence>
<organism evidence="2 3">
    <name type="scientific">Colletotrichum gloeosporioides</name>
    <name type="common">Anthracnose fungus</name>
    <name type="synonym">Glomerella cingulata</name>
    <dbReference type="NCBI Taxonomy" id="474922"/>
    <lineage>
        <taxon>Eukaryota</taxon>
        <taxon>Fungi</taxon>
        <taxon>Dikarya</taxon>
        <taxon>Ascomycota</taxon>
        <taxon>Pezizomycotina</taxon>
        <taxon>Sordariomycetes</taxon>
        <taxon>Hypocreomycetidae</taxon>
        <taxon>Glomerellales</taxon>
        <taxon>Glomerellaceae</taxon>
        <taxon>Colletotrichum</taxon>
        <taxon>Colletotrichum gloeosporioides species complex</taxon>
    </lineage>
</organism>
<dbReference type="EMBL" id="WVTB01000055">
    <property type="protein sequence ID" value="KAF3803196.1"/>
    <property type="molecule type" value="Genomic_DNA"/>
</dbReference>
<feature type="region of interest" description="Disordered" evidence="1">
    <location>
        <begin position="61"/>
        <end position="131"/>
    </location>
</feature>
<name>A0A8H4FIL4_COLGL</name>
<evidence type="ECO:0000313" key="3">
    <source>
        <dbReference type="Proteomes" id="UP000613401"/>
    </source>
</evidence>
<comment type="caution">
    <text evidence="2">The sequence shown here is derived from an EMBL/GenBank/DDBJ whole genome shotgun (WGS) entry which is preliminary data.</text>
</comment>
<feature type="compositionally biased region" description="Basic and acidic residues" evidence="1">
    <location>
        <begin position="61"/>
        <end position="84"/>
    </location>
</feature>
<feature type="compositionally biased region" description="Basic and acidic residues" evidence="1">
    <location>
        <begin position="20"/>
        <end position="35"/>
    </location>
</feature>
<feature type="region of interest" description="Disordered" evidence="1">
    <location>
        <begin position="184"/>
        <end position="210"/>
    </location>
</feature>
<sequence length="210" mass="24966">MVKVKPGKLLPPDPRPWTADPEHRKLRKTMEKESAGFDWGQAIALGMIGATVMFGIDKSLKKCEERHDEEDRREERRRDRESRSRPRRATQSVAGSARESARESARGSLRGSRYDREERRDDRSRRDEDEDEYWDRYYEEREAIRAARDYSREPARAPESIKGLNVMRDEREYVRAVDQFDRDYGYGRRYDDHTRSRSNPGSRSRGYSNW</sequence>
<dbReference type="GeneID" id="69020418"/>
<feature type="compositionally biased region" description="Basic and acidic residues" evidence="1">
    <location>
        <begin position="112"/>
        <end position="127"/>
    </location>
</feature>
<dbReference type="RefSeq" id="XP_045262355.1">
    <property type="nucleotide sequence ID" value="XM_045413159.1"/>
</dbReference>
<feature type="compositionally biased region" description="Low complexity" evidence="1">
    <location>
        <begin position="197"/>
        <end position="210"/>
    </location>
</feature>
<dbReference type="AlphaFoldDB" id="A0A8H4FIL4"/>
<reference evidence="2" key="1">
    <citation type="journal article" date="2020" name="Phytopathology">
        <title>Genome sequence and comparative analysis of Colletotrichum gloeosporioides isolated from Liriodendron leaves.</title>
        <authorList>
            <person name="Fu F.F."/>
            <person name="Hao Z."/>
            <person name="Wang P."/>
            <person name="Lu Y."/>
            <person name="Xue L.J."/>
            <person name="Wei G."/>
            <person name="Tian Y."/>
            <person name="Baishi H."/>
            <person name="Xu H."/>
            <person name="Shi J."/>
            <person name="Cheng T."/>
            <person name="Wang G."/>
            <person name="Yi Y."/>
            <person name="Chen J."/>
        </authorList>
    </citation>
    <scope>NUCLEOTIDE SEQUENCE</scope>
    <source>
        <strain evidence="2">Lc1</strain>
    </source>
</reference>
<reference evidence="2" key="2">
    <citation type="submission" date="2020-03" db="EMBL/GenBank/DDBJ databases">
        <authorList>
            <person name="Fu F.-F."/>
            <person name="Chen J."/>
        </authorList>
    </citation>
    <scope>NUCLEOTIDE SEQUENCE</scope>
    <source>
        <strain evidence="2">Lc1</strain>
    </source>
</reference>
<feature type="compositionally biased region" description="Basic and acidic residues" evidence="1">
    <location>
        <begin position="184"/>
        <end position="195"/>
    </location>
</feature>
<evidence type="ECO:0000313" key="2">
    <source>
        <dbReference type="EMBL" id="KAF3803196.1"/>
    </source>
</evidence>
<accession>A0A8H4FIL4</accession>
<dbReference type="Proteomes" id="UP000613401">
    <property type="component" value="Unassembled WGS sequence"/>
</dbReference>